<dbReference type="STRING" id="150146.SAMN05443667_108164"/>
<keyword evidence="3" id="KW-1185">Reference proteome</keyword>
<dbReference type="EMBL" id="FNRD01000008">
    <property type="protein sequence ID" value="SEA77137.1"/>
    <property type="molecule type" value="Genomic_DNA"/>
</dbReference>
<accession>A0A1H4DX24</accession>
<gene>
    <name evidence="2" type="ORF">SAMN05443667_108164</name>
</gene>
<evidence type="ECO:0000313" key="2">
    <source>
        <dbReference type="EMBL" id="SEA77137.1"/>
    </source>
</evidence>
<sequence>MRKVFLLFMVLVSVGCLSQNKQILYNFTAVPQSLMTNPGADVSYKFYFGVPLLSGISVNAGSTSFSAYDLFADNGVNYNTKLRDVVHRSSRNDKLAFNEQIELFSGGFKLGDWLENKGYISFGMYQEFDFMMFMPKDIAILALEGNRDYLGKSFNLGDLSLRTEMLSVLHVGFHKNITEKLILGGRAKIYSSAFNASSTKNSGYVYTIPATNTVYEQVIYSDLQLNTSGISEYIAEGYEGDAVGDIRKKTLFGGDLGLGFDLGLTYYPKKNIQFTASILDVGFIKHSKDVETLTYRGYYKYEGINPNFTGANTSGSTYQQFVDAIPRDTIYSAYKTWRPIKINSSYQYSFNDSRGGADCNCTVSESEYRNAVGGQLFVMSTPRAPMMALTGYYRRNILDKLQMKATYTVDSYSFKNIGLGMSSRLGAFNVYLMADNLLEYKDLAKAHSLSFQFGFNFIFKETNSPY</sequence>
<evidence type="ECO:0000313" key="3">
    <source>
        <dbReference type="Proteomes" id="UP000198951"/>
    </source>
</evidence>
<reference evidence="3" key="1">
    <citation type="submission" date="2016-10" db="EMBL/GenBank/DDBJ databases">
        <authorList>
            <person name="Varghese N."/>
            <person name="Submissions S."/>
        </authorList>
    </citation>
    <scope>NUCLEOTIDE SEQUENCE [LARGE SCALE GENOMIC DNA]</scope>
    <source>
        <strain evidence="3">DSM 22376</strain>
    </source>
</reference>
<name>A0A1H4DX24_9FLAO</name>
<organism evidence="2 3">
    <name type="scientific">Flavobacterium gillisiae</name>
    <dbReference type="NCBI Taxonomy" id="150146"/>
    <lineage>
        <taxon>Bacteria</taxon>
        <taxon>Pseudomonadati</taxon>
        <taxon>Bacteroidota</taxon>
        <taxon>Flavobacteriia</taxon>
        <taxon>Flavobacteriales</taxon>
        <taxon>Flavobacteriaceae</taxon>
        <taxon>Flavobacterium</taxon>
    </lineage>
</organism>
<dbReference type="RefSeq" id="WP_091090517.1">
    <property type="nucleotide sequence ID" value="NZ_FNRD01000008.1"/>
</dbReference>
<dbReference type="PROSITE" id="PS51257">
    <property type="entry name" value="PROKAR_LIPOPROTEIN"/>
    <property type="match status" value="1"/>
</dbReference>
<evidence type="ECO:0000259" key="1">
    <source>
        <dbReference type="Pfam" id="PF18990"/>
    </source>
</evidence>
<feature type="domain" description="DUF5723" evidence="1">
    <location>
        <begin position="38"/>
        <end position="435"/>
    </location>
</feature>
<dbReference type="InterPro" id="IPR043781">
    <property type="entry name" value="DUF5723"/>
</dbReference>
<dbReference type="OrthoDB" id="975426at2"/>
<dbReference type="Pfam" id="PF18990">
    <property type="entry name" value="DUF5723"/>
    <property type="match status" value="1"/>
</dbReference>
<dbReference type="Proteomes" id="UP000198951">
    <property type="component" value="Unassembled WGS sequence"/>
</dbReference>
<proteinExistence type="predicted"/>
<protein>
    <recommendedName>
        <fullName evidence="1">DUF5723 domain-containing protein</fullName>
    </recommendedName>
</protein>
<dbReference type="AlphaFoldDB" id="A0A1H4DX24"/>